<dbReference type="EMBL" id="JAENIK010000011">
    <property type="protein sequence ID" value="MBK1816241.1"/>
    <property type="molecule type" value="Genomic_DNA"/>
</dbReference>
<accession>A0A934R4S4</accession>
<dbReference type="Proteomes" id="UP000600139">
    <property type="component" value="Unassembled WGS sequence"/>
</dbReference>
<keyword evidence="2" id="KW-1185">Reference proteome</keyword>
<evidence type="ECO:0000313" key="2">
    <source>
        <dbReference type="Proteomes" id="UP000600139"/>
    </source>
</evidence>
<proteinExistence type="predicted"/>
<name>A0A934R4S4_9BACT</name>
<comment type="caution">
    <text evidence="1">The sequence shown here is derived from an EMBL/GenBank/DDBJ whole genome shotgun (WGS) entry which is preliminary data.</text>
</comment>
<reference evidence="1" key="1">
    <citation type="submission" date="2021-01" db="EMBL/GenBank/DDBJ databases">
        <title>Modified the classification status of verrucomicrobia.</title>
        <authorList>
            <person name="Feng X."/>
        </authorList>
    </citation>
    <scope>NUCLEOTIDE SEQUENCE</scope>
    <source>
        <strain evidence="1">JCM 18052</strain>
    </source>
</reference>
<organism evidence="1 2">
    <name type="scientific">Luteolibacter yonseiensis</name>
    <dbReference type="NCBI Taxonomy" id="1144680"/>
    <lineage>
        <taxon>Bacteria</taxon>
        <taxon>Pseudomonadati</taxon>
        <taxon>Verrucomicrobiota</taxon>
        <taxon>Verrucomicrobiia</taxon>
        <taxon>Verrucomicrobiales</taxon>
        <taxon>Verrucomicrobiaceae</taxon>
        <taxon>Luteolibacter</taxon>
    </lineage>
</organism>
<protein>
    <submittedName>
        <fullName evidence="1">Uncharacterized protein</fullName>
    </submittedName>
</protein>
<gene>
    <name evidence="1" type="ORF">JIN84_11510</name>
</gene>
<sequence length="166" mass="19364">MLFMQVAICDRDVETSAFPRWELLLLDTPHPLYSSRSILRLEWSTRSDGKWGRRNYHRTVHLDLSDDEINILILGTGSLPESWPDECLYDTDVHTHGGRSPTRENKSAAICRAITWVIDGHHKRFHIRKDSLVWSDSAWGLKIMNQVSPHIVETPWNNQNQKRRLP</sequence>
<dbReference type="AlphaFoldDB" id="A0A934R4S4"/>
<evidence type="ECO:0000313" key="1">
    <source>
        <dbReference type="EMBL" id="MBK1816241.1"/>
    </source>
</evidence>
<dbReference type="RefSeq" id="WP_200351189.1">
    <property type="nucleotide sequence ID" value="NZ_BAABHZ010000006.1"/>
</dbReference>